<dbReference type="AlphaFoldDB" id="A0A1M4ZCL6"/>
<evidence type="ECO:0000313" key="7">
    <source>
        <dbReference type="Proteomes" id="UP000184501"/>
    </source>
</evidence>
<dbReference type="InterPro" id="IPR011761">
    <property type="entry name" value="ATP-grasp"/>
</dbReference>
<evidence type="ECO:0000256" key="4">
    <source>
        <dbReference type="PROSITE-ProRule" id="PRU00409"/>
    </source>
</evidence>
<gene>
    <name evidence="6" type="ORF">SAMN05444320_102687</name>
</gene>
<dbReference type="STRING" id="2017.SAMN05444320_102687"/>
<dbReference type="InterPro" id="IPR052032">
    <property type="entry name" value="ATP-dep_AA_Ligase"/>
</dbReference>
<dbReference type="GO" id="GO:0005524">
    <property type="term" value="F:ATP binding"/>
    <property type="evidence" value="ECO:0007669"/>
    <property type="project" value="UniProtKB-UniRule"/>
</dbReference>
<dbReference type="SUPFAM" id="SSF56059">
    <property type="entry name" value="Glutathione synthetase ATP-binding domain-like"/>
    <property type="match status" value="1"/>
</dbReference>
<protein>
    <submittedName>
        <fullName evidence="6">Biotin carboxylase</fullName>
    </submittedName>
</protein>
<dbReference type="Pfam" id="PF13535">
    <property type="entry name" value="ATP-grasp_4"/>
    <property type="match status" value="1"/>
</dbReference>
<dbReference type="RefSeq" id="WP_073480878.1">
    <property type="nucleotide sequence ID" value="NZ_FQVN01000002.1"/>
</dbReference>
<name>A0A1M4ZCL6_STRHI</name>
<evidence type="ECO:0000256" key="1">
    <source>
        <dbReference type="ARBA" id="ARBA00022598"/>
    </source>
</evidence>
<accession>A0A1M4ZCL6</accession>
<keyword evidence="1" id="KW-0436">Ligase</keyword>
<evidence type="ECO:0000259" key="5">
    <source>
        <dbReference type="PROSITE" id="PS50975"/>
    </source>
</evidence>
<proteinExistence type="predicted"/>
<dbReference type="GO" id="GO:0016874">
    <property type="term" value="F:ligase activity"/>
    <property type="evidence" value="ECO:0007669"/>
    <property type="project" value="UniProtKB-KW"/>
</dbReference>
<evidence type="ECO:0000313" key="6">
    <source>
        <dbReference type="EMBL" id="SHF15799.1"/>
    </source>
</evidence>
<organism evidence="6 7">
    <name type="scientific">Streptoalloteichus hindustanus</name>
    <dbReference type="NCBI Taxonomy" id="2017"/>
    <lineage>
        <taxon>Bacteria</taxon>
        <taxon>Bacillati</taxon>
        <taxon>Actinomycetota</taxon>
        <taxon>Actinomycetes</taxon>
        <taxon>Pseudonocardiales</taxon>
        <taxon>Pseudonocardiaceae</taxon>
        <taxon>Streptoalloteichus</taxon>
    </lineage>
</organism>
<sequence>MESVTTEKPGDDNRPVLVVVDPQVALFRYLAVARRKGYRTVVLALDPGFCRVEEARHNRAAFGMDAVTDTATIAGVGTTSHIDTLIQCDTGSASAIRDALAPFAGRIAGLLPGDDPYIPATFEAGRALGFDCPPPADAVCQQSKSAMKRRLAERGVSTPDFRIAADPAEAERHWIALGRDCVVKTVDHSTSANVFRVNSREQLADAWDSIITNRLAIPGPFPLSREILLEEVVLGRRLSAEGYVRDDRVEFLNFCEKITSNDFVLLGHLVPAALSPEEEAKVRAVVTDCVAALGIRDSVFHAEVHLREGVPHVVECAARPPGQHVVDLIWRSRGYDLMDVAIDLAVGKPVHVRSRPPRRHYAMSVLFADEPGLVTGIEGLSELRARGGVRQVYLEVRPGDRVDASRTSRRRYGFVVVEDDTAEGVREKAAWLRDNVRLEIAGASVLVS</sequence>
<evidence type="ECO:0000256" key="2">
    <source>
        <dbReference type="ARBA" id="ARBA00022741"/>
    </source>
</evidence>
<dbReference type="Pfam" id="PF18603">
    <property type="entry name" value="LAL_C2"/>
    <property type="match status" value="1"/>
</dbReference>
<evidence type="ECO:0000256" key="3">
    <source>
        <dbReference type="ARBA" id="ARBA00022840"/>
    </source>
</evidence>
<dbReference type="PROSITE" id="PS50975">
    <property type="entry name" value="ATP_GRASP"/>
    <property type="match status" value="1"/>
</dbReference>
<dbReference type="PANTHER" id="PTHR43585">
    <property type="entry name" value="FUMIPYRROLE BIOSYNTHESIS PROTEIN C"/>
    <property type="match status" value="1"/>
</dbReference>
<dbReference type="Proteomes" id="UP000184501">
    <property type="component" value="Unassembled WGS sequence"/>
</dbReference>
<keyword evidence="3 4" id="KW-0067">ATP-binding</keyword>
<dbReference type="InterPro" id="IPR040570">
    <property type="entry name" value="LAL_C2"/>
</dbReference>
<reference evidence="6 7" key="1">
    <citation type="submission" date="2016-11" db="EMBL/GenBank/DDBJ databases">
        <authorList>
            <person name="Jaros S."/>
            <person name="Januszkiewicz K."/>
            <person name="Wedrychowicz H."/>
        </authorList>
    </citation>
    <scope>NUCLEOTIDE SEQUENCE [LARGE SCALE GENOMIC DNA]</scope>
    <source>
        <strain evidence="6 7">DSM 44523</strain>
    </source>
</reference>
<dbReference type="OrthoDB" id="6964321at2"/>
<dbReference type="Gene3D" id="3.30.470.20">
    <property type="entry name" value="ATP-grasp fold, B domain"/>
    <property type="match status" value="1"/>
</dbReference>
<dbReference type="EMBL" id="FQVN01000002">
    <property type="protein sequence ID" value="SHF15799.1"/>
    <property type="molecule type" value="Genomic_DNA"/>
</dbReference>
<keyword evidence="2 4" id="KW-0547">Nucleotide-binding</keyword>
<dbReference type="GO" id="GO:0046872">
    <property type="term" value="F:metal ion binding"/>
    <property type="evidence" value="ECO:0007669"/>
    <property type="project" value="InterPro"/>
</dbReference>
<dbReference type="PANTHER" id="PTHR43585:SF2">
    <property type="entry name" value="ATP-GRASP ENZYME FSQD"/>
    <property type="match status" value="1"/>
</dbReference>
<feature type="domain" description="ATP-grasp" evidence="5">
    <location>
        <begin position="148"/>
        <end position="346"/>
    </location>
</feature>
<keyword evidence="7" id="KW-1185">Reference proteome</keyword>